<dbReference type="Pfam" id="PF13668">
    <property type="entry name" value="Ferritin_2"/>
    <property type="match status" value="1"/>
</dbReference>
<sequence length="258" mass="27307">MKLLNIIDQPHAIDRRAAFGELGRTLGKAATVAMPLAAFFAPGRARAQASGDTVVDVLNFALTLEYLEAEYYAMGLDSDGLLTGDMRETIALIGQHETAHVEFLRSAISGSGGTPVEKPAFDFTANGAFANIFSNTETFMAVAQAFEDTGVRAYKGQAGNLMGNGDVLTAALQIHSVEARHASMIRRMRGSKGWITNAMNTTGAAPADAVYAGEDQVTQLGVDVTSVSSVDRGQITESFDEPLGKQAVLDIASLFIQA</sequence>
<organism evidence="1 2">
    <name type="scientific">Neolewinella xylanilytica</name>
    <dbReference type="NCBI Taxonomy" id="1514080"/>
    <lineage>
        <taxon>Bacteria</taxon>
        <taxon>Pseudomonadati</taxon>
        <taxon>Bacteroidota</taxon>
        <taxon>Saprospiria</taxon>
        <taxon>Saprospirales</taxon>
        <taxon>Lewinellaceae</taxon>
        <taxon>Neolewinella</taxon>
    </lineage>
</organism>
<dbReference type="InterPro" id="IPR009078">
    <property type="entry name" value="Ferritin-like_SF"/>
</dbReference>
<dbReference type="PANTHER" id="PTHR31694:SF26">
    <property type="entry name" value="OS05G0151100 PROTEIN"/>
    <property type="match status" value="1"/>
</dbReference>
<reference evidence="1 2" key="1">
    <citation type="submission" date="2018-02" db="EMBL/GenBank/DDBJ databases">
        <title>Genomic Encyclopedia of Archaeal and Bacterial Type Strains, Phase II (KMG-II): from individual species to whole genera.</title>
        <authorList>
            <person name="Goeker M."/>
        </authorList>
    </citation>
    <scope>NUCLEOTIDE SEQUENCE [LARGE SCALE GENOMIC DNA]</scope>
    <source>
        <strain evidence="1 2">DSM 29526</strain>
    </source>
</reference>
<evidence type="ECO:0000313" key="1">
    <source>
        <dbReference type="EMBL" id="PPK86575.1"/>
    </source>
</evidence>
<evidence type="ECO:0000313" key="2">
    <source>
        <dbReference type="Proteomes" id="UP000237662"/>
    </source>
</evidence>
<dbReference type="Gene3D" id="1.20.1260.10">
    <property type="match status" value="1"/>
</dbReference>
<name>A0A2S6I5Z2_9BACT</name>
<dbReference type="PANTHER" id="PTHR31694">
    <property type="entry name" value="DESICCATION-LIKE PROTEIN"/>
    <property type="match status" value="1"/>
</dbReference>
<dbReference type="InterPro" id="IPR052965">
    <property type="entry name" value="Pigment-catalase-like"/>
</dbReference>
<dbReference type="AlphaFoldDB" id="A0A2S6I5Z2"/>
<proteinExistence type="predicted"/>
<dbReference type="OrthoDB" id="954262at2"/>
<dbReference type="InterPro" id="IPR012347">
    <property type="entry name" value="Ferritin-like"/>
</dbReference>
<dbReference type="EMBL" id="PTJC01000006">
    <property type="protein sequence ID" value="PPK86575.1"/>
    <property type="molecule type" value="Genomic_DNA"/>
</dbReference>
<comment type="caution">
    <text evidence="1">The sequence shown here is derived from an EMBL/GenBank/DDBJ whole genome shotgun (WGS) entry which is preliminary data.</text>
</comment>
<keyword evidence="2" id="KW-1185">Reference proteome</keyword>
<protein>
    <submittedName>
        <fullName evidence="1">Ferritin-like protein</fullName>
    </submittedName>
</protein>
<accession>A0A2S6I5Z2</accession>
<dbReference type="RefSeq" id="WP_104421001.1">
    <property type="nucleotide sequence ID" value="NZ_PTJC01000006.1"/>
</dbReference>
<gene>
    <name evidence="1" type="ORF">CLV84_3509</name>
</gene>
<dbReference type="Proteomes" id="UP000237662">
    <property type="component" value="Unassembled WGS sequence"/>
</dbReference>
<dbReference type="SUPFAM" id="SSF47240">
    <property type="entry name" value="Ferritin-like"/>
    <property type="match status" value="1"/>
</dbReference>